<dbReference type="RefSeq" id="WP_117175282.1">
    <property type="nucleotide sequence ID" value="NZ_QFZK01000003.1"/>
</dbReference>
<dbReference type="AlphaFoldDB" id="A0A3E1RDT7"/>
<protein>
    <submittedName>
        <fullName evidence="1">Uncharacterized protein</fullName>
    </submittedName>
</protein>
<evidence type="ECO:0000313" key="1">
    <source>
        <dbReference type="EMBL" id="RFO97525.1"/>
    </source>
</evidence>
<dbReference type="EMBL" id="QFZK01000003">
    <property type="protein sequence ID" value="RFO97525.1"/>
    <property type="molecule type" value="Genomic_DNA"/>
</dbReference>
<dbReference type="OrthoDB" id="8912977at2"/>
<evidence type="ECO:0000313" key="2">
    <source>
        <dbReference type="Proteomes" id="UP000260665"/>
    </source>
</evidence>
<organism evidence="1 2">
    <name type="scientific">Rhodoferax lacus</name>
    <dbReference type="NCBI Taxonomy" id="2184758"/>
    <lineage>
        <taxon>Bacteria</taxon>
        <taxon>Pseudomonadati</taxon>
        <taxon>Pseudomonadota</taxon>
        <taxon>Betaproteobacteria</taxon>
        <taxon>Burkholderiales</taxon>
        <taxon>Comamonadaceae</taxon>
        <taxon>Rhodoferax</taxon>
    </lineage>
</organism>
<comment type="caution">
    <text evidence="1">The sequence shown here is derived from an EMBL/GenBank/DDBJ whole genome shotgun (WGS) entry which is preliminary data.</text>
</comment>
<reference evidence="1 2" key="1">
    <citation type="submission" date="2018-05" db="EMBL/GenBank/DDBJ databases">
        <title>Rhodoferax soyangensis sp.nov., isolated from an oligotrophic freshwater lake.</title>
        <authorList>
            <person name="Park M."/>
        </authorList>
    </citation>
    <scope>NUCLEOTIDE SEQUENCE [LARGE SCALE GENOMIC DNA]</scope>
    <source>
        <strain evidence="1 2">IMCC26218</strain>
    </source>
</reference>
<proteinExistence type="predicted"/>
<gene>
    <name evidence="1" type="ORF">DIC66_06535</name>
</gene>
<accession>A0A3E1RDT7</accession>
<keyword evidence="2" id="KW-1185">Reference proteome</keyword>
<dbReference type="Proteomes" id="UP000260665">
    <property type="component" value="Unassembled WGS sequence"/>
</dbReference>
<sequence>MTSPLTIDHAPALAAIRAAAQRNNATKSGLPLETYTAAGVTGAQSAFLSAYNSALDSAAVTGARADTTAEVQAIVDAYNTILKVTDGYSGVPIPVVSAAQYVAIGVTGVSGPAVNGTALHLLDDSLLGVGRQAADTVAELQARAHAANHVMAATGGNVFQSANLSAQDFAALGVTGVTAANLRSIRTVLRAVSNDSEVDTRYGLQSMVNAVLGTSAESAKAVILAEAEFNSANATTLSAKVYATAGVAGVDSSNLASINSAINSQAFDASSALHGLQPMVDAYNAILRSADGTAGNTSMALTGAQFSAVGVTGISNTATAAGSSALHLLDSVVDASSRAKVDTVPELQAMANAANHVMAAAGGSATEAATLSVIDMAALGVTGVTGANIAAVRTVLQAISHDSDVGSQNDLQHLVDATVGGDSNSALAWISTEALHNSANSTTLSASVYSHVGVHGVDSSNLTSINSVLNSSGVTGLLADTPQELQQIVDTYSAILQSADGVSDNTATPLTAAQWAAVGVDVKIVVAQFGLEHNLHLLNSVVDASAKAQVDTVPELQAIADAAHHVMSWIGTLNVGGVPPTSPPVPLTIQDLQTLGITGSYVDQMAAINTALQHTGGVLRTALDTQSELQSFVDYTVANGHGPAIPYPLDDQKVQVVTAVDPVVLTGIQHIVSTAVDPVVATAIEAVPVDPFFTGSCIDLRFTVCLFNTVAQTNVTPLEVGVATETTTPVWGCIFPPAQVTDIGTLVNPPVLAA</sequence>
<name>A0A3E1RDT7_9BURK</name>